<organism evidence="1 2">
    <name type="scientific">Pan troglodytes</name>
    <name type="common">Chimpanzee</name>
    <dbReference type="NCBI Taxonomy" id="9598"/>
    <lineage>
        <taxon>Eukaryota</taxon>
        <taxon>Metazoa</taxon>
        <taxon>Chordata</taxon>
        <taxon>Craniata</taxon>
        <taxon>Vertebrata</taxon>
        <taxon>Euteleostomi</taxon>
        <taxon>Mammalia</taxon>
        <taxon>Eutheria</taxon>
        <taxon>Euarchontoglires</taxon>
        <taxon>Primates</taxon>
        <taxon>Haplorrhini</taxon>
        <taxon>Catarrhini</taxon>
        <taxon>Hominidae</taxon>
        <taxon>Pan</taxon>
    </lineage>
</organism>
<evidence type="ECO:0000313" key="1">
    <source>
        <dbReference type="EMBL" id="PNI11930.1"/>
    </source>
</evidence>
<evidence type="ECO:0000313" key="2">
    <source>
        <dbReference type="Proteomes" id="UP000236370"/>
    </source>
</evidence>
<sequence>MDEEYDVIVLGTGLTMPLGVLVLEGHPVSAGCPASLKASVISLSAL</sequence>
<accession>A0A2J8IN35</accession>
<proteinExistence type="predicted"/>
<dbReference type="EMBL" id="NBAG03000681">
    <property type="protein sequence ID" value="PNI11930.1"/>
    <property type="molecule type" value="Genomic_DNA"/>
</dbReference>
<protein>
    <submittedName>
        <fullName evidence="1">GDI1 isoform 15</fullName>
    </submittedName>
</protein>
<reference evidence="1 2" key="1">
    <citation type="submission" date="2017-12" db="EMBL/GenBank/DDBJ databases">
        <title>High-resolution comparative analysis of great ape genomes.</title>
        <authorList>
            <person name="Pollen A."/>
            <person name="Hastie A."/>
            <person name="Hormozdiari F."/>
            <person name="Dougherty M."/>
            <person name="Liu R."/>
            <person name="Chaisson M."/>
            <person name="Hoppe E."/>
            <person name="Hill C."/>
            <person name="Pang A."/>
            <person name="Hillier L."/>
            <person name="Baker C."/>
            <person name="Armstrong J."/>
            <person name="Shendure J."/>
            <person name="Paten B."/>
            <person name="Wilson R."/>
            <person name="Chao H."/>
            <person name="Schneider V."/>
            <person name="Ventura M."/>
            <person name="Kronenberg Z."/>
            <person name="Murali S."/>
            <person name="Gordon D."/>
            <person name="Cantsilieris S."/>
            <person name="Munson K."/>
            <person name="Nelson B."/>
            <person name="Raja A."/>
            <person name="Underwood J."/>
            <person name="Diekhans M."/>
            <person name="Fiddes I."/>
            <person name="Haussler D."/>
            <person name="Eichler E."/>
        </authorList>
    </citation>
    <scope>NUCLEOTIDE SEQUENCE [LARGE SCALE GENOMIC DNA]</scope>
    <source>
        <strain evidence="1">Yerkes chimp pedigree #C0471</strain>
    </source>
</reference>
<dbReference type="Proteomes" id="UP000236370">
    <property type="component" value="Unassembled WGS sequence"/>
</dbReference>
<name>A0A2J8IN35_PANTR</name>
<dbReference type="AlphaFoldDB" id="A0A2J8IN35"/>
<gene>
    <name evidence="1" type="ORF">CK820_G0054709</name>
</gene>
<comment type="caution">
    <text evidence="1">The sequence shown here is derived from an EMBL/GenBank/DDBJ whole genome shotgun (WGS) entry which is preliminary data.</text>
</comment>